<evidence type="ECO:0000313" key="2">
    <source>
        <dbReference type="Proteomes" id="UP000789366"/>
    </source>
</evidence>
<gene>
    <name evidence="1" type="ORF">SPELUC_LOCUS9402</name>
</gene>
<sequence>MNNSVIKVWSQHRLQSVDPYPKPIPAASLVSSTGKPVDAQNIDTHGSKEKKAMAKNNQNKELKNSKSSKNEMLSTARLSDLGGIDACIEEVLELVAMPLAHPEIYLHTGVQPPRGILLHGPPGCGKTLLANAIAGELGVQFISISAPSVVSGMSGESEKKIRDVFKEARKKAPCLIFIDEIDAITPKRETAQREMERRIVAQLLTCMDDLSWDKTDNKPILIIGATNRPDSLDPALR</sequence>
<feature type="non-terminal residue" evidence="1">
    <location>
        <position position="237"/>
    </location>
</feature>
<organism evidence="1 2">
    <name type="scientific">Cetraspora pellucida</name>
    <dbReference type="NCBI Taxonomy" id="1433469"/>
    <lineage>
        <taxon>Eukaryota</taxon>
        <taxon>Fungi</taxon>
        <taxon>Fungi incertae sedis</taxon>
        <taxon>Mucoromycota</taxon>
        <taxon>Glomeromycotina</taxon>
        <taxon>Glomeromycetes</taxon>
        <taxon>Diversisporales</taxon>
        <taxon>Gigasporaceae</taxon>
        <taxon>Cetraspora</taxon>
    </lineage>
</organism>
<name>A0ACA9NM62_9GLOM</name>
<proteinExistence type="predicted"/>
<protein>
    <submittedName>
        <fullName evidence="1">11059_t:CDS:1</fullName>
    </submittedName>
</protein>
<keyword evidence="2" id="KW-1185">Reference proteome</keyword>
<accession>A0ACA9NM62</accession>
<dbReference type="EMBL" id="CAJVPW010015724">
    <property type="protein sequence ID" value="CAG8664431.1"/>
    <property type="molecule type" value="Genomic_DNA"/>
</dbReference>
<dbReference type="Proteomes" id="UP000789366">
    <property type="component" value="Unassembled WGS sequence"/>
</dbReference>
<evidence type="ECO:0000313" key="1">
    <source>
        <dbReference type="EMBL" id="CAG8664431.1"/>
    </source>
</evidence>
<reference evidence="1" key="1">
    <citation type="submission" date="2021-06" db="EMBL/GenBank/DDBJ databases">
        <authorList>
            <person name="Kallberg Y."/>
            <person name="Tangrot J."/>
            <person name="Rosling A."/>
        </authorList>
    </citation>
    <scope>NUCLEOTIDE SEQUENCE</scope>
    <source>
        <strain evidence="1">28 12/20/2015</strain>
    </source>
</reference>
<comment type="caution">
    <text evidence="1">The sequence shown here is derived from an EMBL/GenBank/DDBJ whole genome shotgun (WGS) entry which is preliminary data.</text>
</comment>